<dbReference type="InterPro" id="IPR051948">
    <property type="entry name" value="Hsp70_co-chaperone_J-domain"/>
</dbReference>
<protein>
    <recommendedName>
        <fullName evidence="2">DnaJ homolog subfamily B member 9</fullName>
    </recommendedName>
    <alternativeName>
        <fullName evidence="3">Endoplasmic reticulum DNA J domain-containing protein 4</fullName>
    </alternativeName>
</protein>
<accession>A0A0D6LYH8</accession>
<dbReference type="InterPro" id="IPR001623">
    <property type="entry name" value="DnaJ_domain"/>
</dbReference>
<keyword evidence="8" id="KW-1185">Reference proteome</keyword>
<dbReference type="GO" id="GO:0036503">
    <property type="term" value="P:ERAD pathway"/>
    <property type="evidence" value="ECO:0007669"/>
    <property type="project" value="TreeGrafter"/>
</dbReference>
<evidence type="ECO:0000313" key="8">
    <source>
        <dbReference type="Proteomes" id="UP000054495"/>
    </source>
</evidence>
<keyword evidence="1" id="KW-0143">Chaperone</keyword>
<dbReference type="PRINTS" id="PR00625">
    <property type="entry name" value="JDOMAIN"/>
</dbReference>
<dbReference type="InterPro" id="IPR036869">
    <property type="entry name" value="J_dom_sf"/>
</dbReference>
<dbReference type="EMBL" id="KE124912">
    <property type="protein sequence ID" value="EPB75161.1"/>
    <property type="molecule type" value="Genomic_DNA"/>
</dbReference>
<feature type="domain" description="J" evidence="6">
    <location>
        <begin position="6"/>
        <end position="65"/>
    </location>
</feature>
<evidence type="ECO:0000256" key="4">
    <source>
        <dbReference type="ARBA" id="ARBA00045428"/>
    </source>
</evidence>
<comment type="subunit">
    <text evidence="5">Interacts with HSPA5/BiP; interaction is direct. Interacts with ERN1/IRE1 (via the luminal region). Interacts with DERL1.</text>
</comment>
<evidence type="ECO:0000256" key="5">
    <source>
        <dbReference type="ARBA" id="ARBA00046365"/>
    </source>
</evidence>
<dbReference type="Proteomes" id="UP000054495">
    <property type="component" value="Unassembled WGS sequence"/>
</dbReference>
<dbReference type="SUPFAM" id="SSF46565">
    <property type="entry name" value="Chaperone J-domain"/>
    <property type="match status" value="1"/>
</dbReference>
<proteinExistence type="predicted"/>
<comment type="function">
    <text evidence="4">Co-chaperone for Hsp70 protein HSPA5/BiP that acts as a key repressor of the ERN1/IRE1-mediated unfolded protein response (UPR). J domain-containing co-chaperones stimulate the ATPase activity of Hsp70 proteins and are required for efficient substrate recognition by Hsp70 proteins. In the unstressed endoplasmic reticulum, interacts with the luminal region of ERN1/IRE1 and selectively recruits HSPA5/BiP: HSPA5/BiP disrupts the dimerization of the active ERN1/IRE1 luminal region, thereby inactivating ERN1/IRE1. Also involved in endoplasmic reticulum-associated degradation (ERAD) of misfolded proteins. Required for survival of B-cell progenitors and normal antibody production.</text>
</comment>
<dbReference type="AlphaFoldDB" id="A0A0D6LYH8"/>
<evidence type="ECO:0000256" key="2">
    <source>
        <dbReference type="ARBA" id="ARBA00040158"/>
    </source>
</evidence>
<dbReference type="Gene3D" id="1.10.287.110">
    <property type="entry name" value="DnaJ domain"/>
    <property type="match status" value="1"/>
</dbReference>
<reference evidence="7 8" key="1">
    <citation type="submission" date="2013-05" db="EMBL/GenBank/DDBJ databases">
        <title>Draft genome of the parasitic nematode Anyclostoma ceylanicum.</title>
        <authorList>
            <person name="Mitreva M."/>
        </authorList>
    </citation>
    <scope>NUCLEOTIDE SEQUENCE [LARGE SCALE GENOMIC DNA]</scope>
</reference>
<name>A0A0D6LYH8_9BILA</name>
<dbReference type="GO" id="GO:0005783">
    <property type="term" value="C:endoplasmic reticulum"/>
    <property type="evidence" value="ECO:0007669"/>
    <property type="project" value="TreeGrafter"/>
</dbReference>
<evidence type="ECO:0000256" key="3">
    <source>
        <dbReference type="ARBA" id="ARBA00041533"/>
    </source>
</evidence>
<dbReference type="PROSITE" id="PS50076">
    <property type="entry name" value="DNAJ_2"/>
    <property type="match status" value="1"/>
</dbReference>
<gene>
    <name evidence="7" type="ORF">ANCCEY_05732</name>
</gene>
<evidence type="ECO:0000256" key="1">
    <source>
        <dbReference type="ARBA" id="ARBA00023186"/>
    </source>
</evidence>
<sequence length="76" mass="8527">MVKETKYYDVLGVSPNATDSELKKAYRKLALKYHPDKNPEGGEQFKLISQMKHRTAVSKVPNVCYADSPAKPMQGV</sequence>
<dbReference type="GO" id="GO:0051087">
    <property type="term" value="F:protein-folding chaperone binding"/>
    <property type="evidence" value="ECO:0007669"/>
    <property type="project" value="TreeGrafter"/>
</dbReference>
<dbReference type="SMART" id="SM00271">
    <property type="entry name" value="DnaJ"/>
    <property type="match status" value="1"/>
</dbReference>
<dbReference type="GO" id="GO:0051787">
    <property type="term" value="F:misfolded protein binding"/>
    <property type="evidence" value="ECO:0007669"/>
    <property type="project" value="TreeGrafter"/>
</dbReference>
<dbReference type="Pfam" id="PF00226">
    <property type="entry name" value="DnaJ"/>
    <property type="match status" value="1"/>
</dbReference>
<organism evidence="7 8">
    <name type="scientific">Ancylostoma ceylanicum</name>
    <dbReference type="NCBI Taxonomy" id="53326"/>
    <lineage>
        <taxon>Eukaryota</taxon>
        <taxon>Metazoa</taxon>
        <taxon>Ecdysozoa</taxon>
        <taxon>Nematoda</taxon>
        <taxon>Chromadorea</taxon>
        <taxon>Rhabditida</taxon>
        <taxon>Rhabditina</taxon>
        <taxon>Rhabditomorpha</taxon>
        <taxon>Strongyloidea</taxon>
        <taxon>Ancylostomatidae</taxon>
        <taxon>Ancylostomatinae</taxon>
        <taxon>Ancylostoma</taxon>
    </lineage>
</organism>
<dbReference type="PANTHER" id="PTHR44360:SF1">
    <property type="entry name" value="DNAJ HOMOLOG SUBFAMILY B MEMBER 9"/>
    <property type="match status" value="1"/>
</dbReference>
<dbReference type="CDD" id="cd06257">
    <property type="entry name" value="DnaJ"/>
    <property type="match status" value="1"/>
</dbReference>
<dbReference type="PANTHER" id="PTHR44360">
    <property type="entry name" value="DNAJ HOMOLOG SUBFAMILY B MEMBER 9"/>
    <property type="match status" value="1"/>
</dbReference>
<evidence type="ECO:0000259" key="6">
    <source>
        <dbReference type="PROSITE" id="PS50076"/>
    </source>
</evidence>
<evidence type="ECO:0000313" key="7">
    <source>
        <dbReference type="EMBL" id="EPB75161.1"/>
    </source>
</evidence>